<evidence type="ECO:0000313" key="1">
    <source>
        <dbReference type="EMBL" id="AVV37368.1"/>
    </source>
</evidence>
<name>A0AAN1NQG5_9GAMM</name>
<accession>A0AAN1NQG5</accession>
<reference evidence="1 2" key="1">
    <citation type="journal article" date="2018" name="Int J Genomics">
        <title>Comparative Genomics Analysis of Plasmid pPV989-94 from a Clinical Isolate of Pantoea vagans PV989.</title>
        <authorList>
            <person name="Xu L."/>
            <person name="Yin M."/>
            <person name="Zhu T."/>
            <person name="Lu J."/>
            <person name="Bao Q."/>
        </authorList>
    </citation>
    <scope>NUCLEOTIDE SEQUENCE [LARGE SCALE GENOMIC DNA]</scope>
    <source>
        <strain evidence="1 2">PV989</strain>
    </source>
</reference>
<proteinExistence type="predicted"/>
<dbReference type="RefSeq" id="WP_107319525.1">
    <property type="nucleotide sequence ID" value="NZ_CP028349.1"/>
</dbReference>
<evidence type="ECO:0000313" key="2">
    <source>
        <dbReference type="Proteomes" id="UP000241538"/>
    </source>
</evidence>
<protein>
    <submittedName>
        <fullName evidence="1">Uncharacterized protein</fullName>
    </submittedName>
</protein>
<dbReference type="Proteomes" id="UP000241538">
    <property type="component" value="Chromosome"/>
</dbReference>
<gene>
    <name evidence="1" type="ORF">C9381_09295</name>
</gene>
<organism evidence="1 2">
    <name type="scientific">Pantoea vagans</name>
    <dbReference type="NCBI Taxonomy" id="470934"/>
    <lineage>
        <taxon>Bacteria</taxon>
        <taxon>Pseudomonadati</taxon>
        <taxon>Pseudomonadota</taxon>
        <taxon>Gammaproteobacteria</taxon>
        <taxon>Enterobacterales</taxon>
        <taxon>Erwiniaceae</taxon>
        <taxon>Pantoea</taxon>
    </lineage>
</organism>
<dbReference type="AlphaFoldDB" id="A0AAN1NQG5"/>
<sequence>MARESDINGAFMAAIKKDSMGRQIVTTAAFQKNLDDANHVWTLQECNRWIRYYQNFFFELVTEESENKTWALRSMGYVR</sequence>
<dbReference type="EMBL" id="CP028349">
    <property type="protein sequence ID" value="AVV37368.1"/>
    <property type="molecule type" value="Genomic_DNA"/>
</dbReference>